<name>A0A939HKQ4_9PROT</name>
<evidence type="ECO:0000313" key="2">
    <source>
        <dbReference type="Proteomes" id="UP000664073"/>
    </source>
</evidence>
<sequence length="131" mass="14784">MTTPTNWPNPERPGVPMFPERDGGHVLCTDPEGDGNLVYYWKSEHQVWVEYDHEGPEDALEGYDLIGWVYVGPILTPTQITEMLAGERGRCAKAISGLIEEENQVYGEEAHDVLWAYRKAAREIRNLGDAP</sequence>
<dbReference type="AlphaFoldDB" id="A0A939HKQ4"/>
<comment type="caution">
    <text evidence="1">The sequence shown here is derived from an EMBL/GenBank/DDBJ whole genome shotgun (WGS) entry which is preliminary data.</text>
</comment>
<accession>A0A939HKQ4</accession>
<keyword evidence="2" id="KW-1185">Reference proteome</keyword>
<gene>
    <name evidence="1" type="ORF">J2D77_08975</name>
</gene>
<proteinExistence type="predicted"/>
<protein>
    <submittedName>
        <fullName evidence="1">Uncharacterized protein</fullName>
    </submittedName>
</protein>
<reference evidence="1" key="1">
    <citation type="submission" date="2021-03" db="EMBL/GenBank/DDBJ databases">
        <title>The complete genome sequence of Acetobacter sp. TBRC 12339.</title>
        <authorList>
            <person name="Charoenyingcharoen P."/>
            <person name="Yukphan P."/>
        </authorList>
    </citation>
    <scope>NUCLEOTIDE SEQUENCE</scope>
    <source>
        <strain evidence="1">TBRC 12339</strain>
    </source>
</reference>
<evidence type="ECO:0000313" key="1">
    <source>
        <dbReference type="EMBL" id="MBO1325277.1"/>
    </source>
</evidence>
<dbReference type="EMBL" id="JAFVMH010000003">
    <property type="protein sequence ID" value="MBO1325277.1"/>
    <property type="molecule type" value="Genomic_DNA"/>
</dbReference>
<dbReference type="RefSeq" id="WP_207845916.1">
    <property type="nucleotide sequence ID" value="NZ_JAFVMH010000003.1"/>
</dbReference>
<dbReference type="Proteomes" id="UP000664073">
    <property type="component" value="Unassembled WGS sequence"/>
</dbReference>
<organism evidence="1 2">
    <name type="scientific">Acetobacter garciniae</name>
    <dbReference type="NCBI Taxonomy" id="2817435"/>
    <lineage>
        <taxon>Bacteria</taxon>
        <taxon>Pseudomonadati</taxon>
        <taxon>Pseudomonadota</taxon>
        <taxon>Alphaproteobacteria</taxon>
        <taxon>Acetobacterales</taxon>
        <taxon>Acetobacteraceae</taxon>
        <taxon>Acetobacter</taxon>
    </lineage>
</organism>